<reference evidence="3" key="1">
    <citation type="submission" date="2018-04" db="EMBL/GenBank/DDBJ databases">
        <authorList>
            <person name="Go L.Y."/>
            <person name="Mitchell J.A."/>
        </authorList>
    </citation>
    <scope>NUCLEOTIDE SEQUENCE</scope>
    <source>
        <tissue evidence="3">Whole organism</tissue>
    </source>
</reference>
<dbReference type="VEuPathDB" id="VectorBase:CSON008013"/>
<evidence type="ECO:0000313" key="4">
    <source>
        <dbReference type="EMBL" id="SSX23007.1"/>
    </source>
</evidence>
<dbReference type="EMBL" id="UFQT01000301">
    <property type="protein sequence ID" value="SSX23007.1"/>
    <property type="molecule type" value="Genomic_DNA"/>
</dbReference>
<dbReference type="Pfam" id="PF17223">
    <property type="entry name" value="CPCFC"/>
    <property type="match status" value="3"/>
</dbReference>
<sequence>MFSKVFVVLATIAYVAAQEAARYPAGVDPSRCPGFPICDNAALHNVNPVPYSAPSYHQPQYYSAPAPTNYDDTGAYDPRYNDPNFQGNNGGYYQAPAPVQHYQPAPVQYAAPVSNHIAAPAADKYPAGVSPNSCPNYPYCDVNAGHNGPARAAPLPGFTERLYPAGVNPSACPNFPDCPIGQ</sequence>
<feature type="chain" id="PRO_5036328642" evidence="1">
    <location>
        <begin position="18"/>
        <end position="182"/>
    </location>
</feature>
<dbReference type="OMA" id="NPAPSWN"/>
<dbReference type="GO" id="GO:0042302">
    <property type="term" value="F:structural constituent of cuticle"/>
    <property type="evidence" value="ECO:0007669"/>
    <property type="project" value="InterPro"/>
</dbReference>
<proteinExistence type="predicted"/>
<accession>A0A336M3M2</accession>
<dbReference type="InterPro" id="IPR033778">
    <property type="entry name" value="CPCFC"/>
</dbReference>
<reference evidence="4" key="2">
    <citation type="submission" date="2018-07" db="EMBL/GenBank/DDBJ databases">
        <authorList>
            <person name="Quirk P.G."/>
            <person name="Krulwich T.A."/>
        </authorList>
    </citation>
    <scope>NUCLEOTIDE SEQUENCE</scope>
</reference>
<evidence type="ECO:0000313" key="3">
    <source>
        <dbReference type="EMBL" id="SSX02633.1"/>
    </source>
</evidence>
<protein>
    <submittedName>
        <fullName evidence="4">CSON008013 protein</fullName>
    </submittedName>
</protein>
<evidence type="ECO:0000256" key="1">
    <source>
        <dbReference type="SAM" id="SignalP"/>
    </source>
</evidence>
<feature type="domain" description="Cuticle protein CPCFC" evidence="2">
    <location>
        <begin position="23"/>
        <end position="39"/>
    </location>
</feature>
<organism evidence="4">
    <name type="scientific">Culicoides sonorensis</name>
    <name type="common">Biting midge</name>
    <dbReference type="NCBI Taxonomy" id="179676"/>
    <lineage>
        <taxon>Eukaryota</taxon>
        <taxon>Metazoa</taxon>
        <taxon>Ecdysozoa</taxon>
        <taxon>Arthropoda</taxon>
        <taxon>Hexapoda</taxon>
        <taxon>Insecta</taxon>
        <taxon>Pterygota</taxon>
        <taxon>Neoptera</taxon>
        <taxon>Endopterygota</taxon>
        <taxon>Diptera</taxon>
        <taxon>Nematocera</taxon>
        <taxon>Chironomoidea</taxon>
        <taxon>Ceratopogonidae</taxon>
        <taxon>Ceratopogoninae</taxon>
        <taxon>Culicoides</taxon>
        <taxon>Monoculicoides</taxon>
    </lineage>
</organism>
<evidence type="ECO:0000259" key="2">
    <source>
        <dbReference type="Pfam" id="PF17223"/>
    </source>
</evidence>
<gene>
    <name evidence="4" type="primary">CSON008013</name>
</gene>
<name>A0A336M3M2_CULSO</name>
<keyword evidence="1" id="KW-0732">Signal</keyword>
<feature type="signal peptide" evidence="1">
    <location>
        <begin position="1"/>
        <end position="17"/>
    </location>
</feature>
<dbReference type="EMBL" id="UFQS01000301">
    <property type="protein sequence ID" value="SSX02633.1"/>
    <property type="molecule type" value="Genomic_DNA"/>
</dbReference>
<feature type="domain" description="Cuticle protein CPCFC" evidence="2">
    <location>
        <begin position="163"/>
        <end position="178"/>
    </location>
</feature>
<dbReference type="AlphaFoldDB" id="A0A336M3M2"/>
<feature type="domain" description="Cuticle protein CPCFC" evidence="2">
    <location>
        <begin position="125"/>
        <end position="141"/>
    </location>
</feature>